<dbReference type="InterPro" id="IPR006140">
    <property type="entry name" value="D-isomer_DH_NAD-bd"/>
</dbReference>
<keyword evidence="2" id="KW-0520">NAD</keyword>
<dbReference type="EMBL" id="SGBB01000026">
    <property type="protein sequence ID" value="RZD17668.1"/>
    <property type="molecule type" value="Genomic_DNA"/>
</dbReference>
<sequence>MKIIAILRNQRMFNILKEYADLNNFGIVHYTNVEDFLNNYSLYINDDIYMVVNAGIEIGHNVLSLKNIKAIQQFGIGVENVDLEEAANNKIPVFNVPTKGTANATSVAELSMFYALALARDYNGCINSINHGIANEPMGISLAGKKFGIIGMGGIGLELIRLLKPFSTVIYGIKHTKPEKDYAKKLGIEFTGSFADDFKIILPKLDFIVLALPLNETTQNILNGETINLLKNGSYVINVGRAGLIEKYALIQALKSGKIKGAGLDVLWEEPAHIRDEIFHFNVIATPHIGGATESSIHDIARIGIENIKNYIDSKSLKHCVNAEVIN</sequence>
<evidence type="ECO:0000259" key="5">
    <source>
        <dbReference type="Pfam" id="PF02826"/>
    </source>
</evidence>
<dbReference type="PANTHER" id="PTHR10996:SF178">
    <property type="entry name" value="2-HYDROXYACID DEHYDROGENASE YGL185C-RELATED"/>
    <property type="match status" value="1"/>
</dbReference>
<evidence type="ECO:0000259" key="4">
    <source>
        <dbReference type="Pfam" id="PF00389"/>
    </source>
</evidence>
<feature type="domain" description="D-isomer specific 2-hydroxyacid dehydrogenase NAD-binding" evidence="5">
    <location>
        <begin position="114"/>
        <end position="290"/>
    </location>
</feature>
<proteinExistence type="inferred from homology"/>
<dbReference type="GO" id="GO:0016618">
    <property type="term" value="F:hydroxypyruvate reductase [NAD(P)H] activity"/>
    <property type="evidence" value="ECO:0007669"/>
    <property type="project" value="TreeGrafter"/>
</dbReference>
<protein>
    <submittedName>
        <fullName evidence="6">Lactate dehydrogenase</fullName>
    </submittedName>
</protein>
<accession>A0A519BK69</accession>
<evidence type="ECO:0000313" key="7">
    <source>
        <dbReference type="Proteomes" id="UP000319296"/>
    </source>
</evidence>
<dbReference type="Proteomes" id="UP000319296">
    <property type="component" value="Unassembled WGS sequence"/>
</dbReference>
<dbReference type="GO" id="GO:0005829">
    <property type="term" value="C:cytosol"/>
    <property type="evidence" value="ECO:0007669"/>
    <property type="project" value="TreeGrafter"/>
</dbReference>
<dbReference type="SUPFAM" id="SSF51735">
    <property type="entry name" value="NAD(P)-binding Rossmann-fold domains"/>
    <property type="match status" value="1"/>
</dbReference>
<dbReference type="AlphaFoldDB" id="A0A519BK69"/>
<dbReference type="InterPro" id="IPR050223">
    <property type="entry name" value="D-isomer_2-hydroxyacid_DH"/>
</dbReference>
<dbReference type="PANTHER" id="PTHR10996">
    <property type="entry name" value="2-HYDROXYACID DEHYDROGENASE-RELATED"/>
    <property type="match status" value="1"/>
</dbReference>
<dbReference type="Pfam" id="PF00389">
    <property type="entry name" value="2-Hacid_dh"/>
    <property type="match status" value="1"/>
</dbReference>
<keyword evidence="1 3" id="KW-0560">Oxidoreductase</keyword>
<reference evidence="6 7" key="1">
    <citation type="journal article" date="2019" name="ISME J.">
        <title>Insights into ecological role of a new deltaproteobacterial order Candidatus Acidulodesulfobacterales by metagenomics and metatranscriptomics.</title>
        <authorList>
            <person name="Tan S."/>
            <person name="Liu J."/>
            <person name="Fang Y."/>
            <person name="Hedlund B.P."/>
            <person name="Lian Z.H."/>
            <person name="Huang L.Y."/>
            <person name="Li J.T."/>
            <person name="Huang L.N."/>
            <person name="Li W.J."/>
            <person name="Jiang H.C."/>
            <person name="Dong H.L."/>
            <person name="Shu W.S."/>
        </authorList>
    </citation>
    <scope>NUCLEOTIDE SEQUENCE [LARGE SCALE GENOMIC DNA]</scope>
    <source>
        <strain evidence="6">AP1</strain>
    </source>
</reference>
<evidence type="ECO:0000256" key="1">
    <source>
        <dbReference type="ARBA" id="ARBA00023002"/>
    </source>
</evidence>
<dbReference type="Pfam" id="PF02826">
    <property type="entry name" value="2-Hacid_dh_C"/>
    <property type="match status" value="1"/>
</dbReference>
<name>A0A519BK69_9DELT</name>
<evidence type="ECO:0000313" key="6">
    <source>
        <dbReference type="EMBL" id="RZD17668.1"/>
    </source>
</evidence>
<evidence type="ECO:0000256" key="3">
    <source>
        <dbReference type="RuleBase" id="RU003719"/>
    </source>
</evidence>
<gene>
    <name evidence="6" type="ORF">EVG15_09895</name>
</gene>
<organism evidence="6 7">
    <name type="scientific">Candidatus Acididesulfobacter diazotrophicus</name>
    <dbReference type="NCBI Taxonomy" id="2597226"/>
    <lineage>
        <taxon>Bacteria</taxon>
        <taxon>Deltaproteobacteria</taxon>
        <taxon>Candidatus Acidulodesulfobacterales</taxon>
        <taxon>Candidatus Acididesulfobacter</taxon>
    </lineage>
</organism>
<feature type="domain" description="D-isomer specific 2-hydroxyacid dehydrogenase catalytic" evidence="4">
    <location>
        <begin position="62"/>
        <end position="322"/>
    </location>
</feature>
<dbReference type="GO" id="GO:0051287">
    <property type="term" value="F:NAD binding"/>
    <property type="evidence" value="ECO:0007669"/>
    <property type="project" value="InterPro"/>
</dbReference>
<dbReference type="InterPro" id="IPR006139">
    <property type="entry name" value="D-isomer_2_OHA_DH_cat_dom"/>
</dbReference>
<dbReference type="InterPro" id="IPR036291">
    <property type="entry name" value="NAD(P)-bd_dom_sf"/>
</dbReference>
<comment type="caution">
    <text evidence="6">The sequence shown here is derived from an EMBL/GenBank/DDBJ whole genome shotgun (WGS) entry which is preliminary data.</text>
</comment>
<dbReference type="GO" id="GO:0030267">
    <property type="term" value="F:glyoxylate reductase (NADPH) activity"/>
    <property type="evidence" value="ECO:0007669"/>
    <property type="project" value="TreeGrafter"/>
</dbReference>
<comment type="similarity">
    <text evidence="3">Belongs to the D-isomer specific 2-hydroxyacid dehydrogenase family.</text>
</comment>
<dbReference type="Gene3D" id="3.40.50.720">
    <property type="entry name" value="NAD(P)-binding Rossmann-like Domain"/>
    <property type="match status" value="2"/>
</dbReference>
<evidence type="ECO:0000256" key="2">
    <source>
        <dbReference type="ARBA" id="ARBA00023027"/>
    </source>
</evidence>
<dbReference type="SUPFAM" id="SSF52283">
    <property type="entry name" value="Formate/glycerate dehydrogenase catalytic domain-like"/>
    <property type="match status" value="1"/>
</dbReference>